<feature type="signal peptide" evidence="2">
    <location>
        <begin position="1"/>
        <end position="23"/>
    </location>
</feature>
<feature type="compositionally biased region" description="Low complexity" evidence="1">
    <location>
        <begin position="138"/>
        <end position="151"/>
    </location>
</feature>
<sequence>MAHHITTQLLAVVLVSLAACGRSQRVYQRAPYHFFYPPQRGYVQVATPVQLQNAPAFTQTVYVVVEDDGSGGPDDAEQRRLLDAIPSLLEMLSTGGAGGPSFSGSPPPGPGHDLQPTTAPKTVFLDDVEPEFDKDAWQQSEAGQEAAAAPEPVDKQTQDDATPSPPPLEYPKDSYDTRPDYAIDDPPIDVRSGFTGGKSRAKVNPQEPTL</sequence>
<organism evidence="3 4">
    <name type="scientific">Frankliniella occidentalis</name>
    <name type="common">Western flower thrips</name>
    <name type="synonym">Euthrips occidentalis</name>
    <dbReference type="NCBI Taxonomy" id="133901"/>
    <lineage>
        <taxon>Eukaryota</taxon>
        <taxon>Metazoa</taxon>
        <taxon>Ecdysozoa</taxon>
        <taxon>Arthropoda</taxon>
        <taxon>Hexapoda</taxon>
        <taxon>Insecta</taxon>
        <taxon>Pterygota</taxon>
        <taxon>Neoptera</taxon>
        <taxon>Paraneoptera</taxon>
        <taxon>Thysanoptera</taxon>
        <taxon>Terebrantia</taxon>
        <taxon>Thripoidea</taxon>
        <taxon>Thripidae</taxon>
        <taxon>Frankliniella</taxon>
    </lineage>
</organism>
<feature type="region of interest" description="Disordered" evidence="1">
    <location>
        <begin position="93"/>
        <end position="119"/>
    </location>
</feature>
<protein>
    <submittedName>
        <fullName evidence="4">Uncharacterized protein LOC113211449 isoform X2</fullName>
    </submittedName>
</protein>
<dbReference type="AlphaFoldDB" id="A0A6J1SXE0"/>
<accession>A0A6J1SXE0</accession>
<feature type="chain" id="PRO_5027074173" evidence="2">
    <location>
        <begin position="24"/>
        <end position="210"/>
    </location>
</feature>
<evidence type="ECO:0000313" key="4">
    <source>
        <dbReference type="RefSeq" id="XP_026285598.1"/>
    </source>
</evidence>
<feature type="compositionally biased region" description="Basic and acidic residues" evidence="1">
    <location>
        <begin position="170"/>
        <end position="181"/>
    </location>
</feature>
<proteinExistence type="predicted"/>
<dbReference type="Proteomes" id="UP000504606">
    <property type="component" value="Unplaced"/>
</dbReference>
<evidence type="ECO:0000256" key="1">
    <source>
        <dbReference type="SAM" id="MobiDB-lite"/>
    </source>
</evidence>
<reference evidence="4" key="1">
    <citation type="submission" date="2025-08" db="UniProtKB">
        <authorList>
            <consortium name="RefSeq"/>
        </authorList>
    </citation>
    <scope>IDENTIFICATION</scope>
    <source>
        <tissue evidence="4">Whole organism</tissue>
    </source>
</reference>
<dbReference type="GeneID" id="113211449"/>
<dbReference type="RefSeq" id="XP_026285598.1">
    <property type="nucleotide sequence ID" value="XM_026429813.2"/>
</dbReference>
<evidence type="ECO:0000256" key="2">
    <source>
        <dbReference type="SAM" id="SignalP"/>
    </source>
</evidence>
<gene>
    <name evidence="4" type="primary">LOC113211449</name>
</gene>
<keyword evidence="2" id="KW-0732">Signal</keyword>
<evidence type="ECO:0000313" key="3">
    <source>
        <dbReference type="Proteomes" id="UP000504606"/>
    </source>
</evidence>
<feature type="region of interest" description="Disordered" evidence="1">
    <location>
        <begin position="138"/>
        <end position="210"/>
    </location>
</feature>
<keyword evidence="3" id="KW-1185">Reference proteome</keyword>
<name>A0A6J1SXE0_FRAOC</name>